<evidence type="ECO:0000259" key="8">
    <source>
        <dbReference type="PROSITE" id="PS51913"/>
    </source>
</evidence>
<dbReference type="Proteomes" id="UP000543804">
    <property type="component" value="Unassembled WGS sequence"/>
</dbReference>
<protein>
    <recommendedName>
        <fullName evidence="6">RNAP delta factor</fullName>
    </recommendedName>
</protein>
<keyword evidence="4 9" id="KW-0548">Nucleotidyltransferase</keyword>
<keyword evidence="10" id="KW-1185">Reference proteome</keyword>
<evidence type="ECO:0000256" key="2">
    <source>
        <dbReference type="ARBA" id="ARBA00022478"/>
    </source>
</evidence>
<reference evidence="9 10" key="1">
    <citation type="submission" date="2020-04" db="EMBL/GenBank/DDBJ databases">
        <authorList>
            <person name="Hitch T.C.A."/>
            <person name="Wylensek D."/>
            <person name="Clavel T."/>
        </authorList>
    </citation>
    <scope>NUCLEOTIDE SEQUENCE [LARGE SCALE GENOMIC DNA]</scope>
    <source>
        <strain evidence="9 10">PG-130-P53-12</strain>
    </source>
</reference>
<comment type="similarity">
    <text evidence="1">Belongs to the RpoE family.</text>
</comment>
<keyword evidence="5" id="KW-0804">Transcription</keyword>
<dbReference type="GO" id="GO:0006355">
    <property type="term" value="P:regulation of DNA-templated transcription"/>
    <property type="evidence" value="ECO:0007669"/>
    <property type="project" value="InterPro"/>
</dbReference>
<dbReference type="AlphaFoldDB" id="A0A848B6R7"/>
<dbReference type="PROSITE" id="PS51913">
    <property type="entry name" value="HTH_HARE"/>
    <property type="match status" value="1"/>
</dbReference>
<dbReference type="GO" id="GO:0000428">
    <property type="term" value="C:DNA-directed RNA polymerase complex"/>
    <property type="evidence" value="ECO:0007669"/>
    <property type="project" value="UniProtKB-KW"/>
</dbReference>
<sequence>MPDTQDFTKMTEVDIAYYILSHAGQTMYYKDLVLDVIEKKHKPVQSLSAAISEVYTLINMDSRFHYEGEGQWGLTEWNPPETKRHTRSSSSTSSGSSRAANKASRRKEKLFESIQE</sequence>
<dbReference type="NCBIfam" id="TIGR04567">
    <property type="entry name" value="RNAP_delt_lowGC"/>
    <property type="match status" value="1"/>
</dbReference>
<feature type="region of interest" description="Disordered" evidence="7">
    <location>
        <begin position="75"/>
        <end position="116"/>
    </location>
</feature>
<proteinExistence type="inferred from homology"/>
<dbReference type="RefSeq" id="WP_019541899.1">
    <property type="nucleotide sequence ID" value="NZ_JABAFA010000021.1"/>
</dbReference>
<feature type="compositionally biased region" description="Low complexity" evidence="7">
    <location>
        <begin position="88"/>
        <end position="98"/>
    </location>
</feature>
<evidence type="ECO:0000313" key="9">
    <source>
        <dbReference type="EMBL" id="NMD99166.1"/>
    </source>
</evidence>
<evidence type="ECO:0000256" key="5">
    <source>
        <dbReference type="ARBA" id="ARBA00023163"/>
    </source>
</evidence>
<evidence type="ECO:0000256" key="7">
    <source>
        <dbReference type="SAM" id="MobiDB-lite"/>
    </source>
</evidence>
<dbReference type="Gene3D" id="1.10.10.1250">
    <property type="entry name" value="RNA polymerase, subunit delta, N-terminal domain"/>
    <property type="match status" value="1"/>
</dbReference>
<gene>
    <name evidence="9" type="primary">rpoE</name>
    <name evidence="9" type="ORF">HF878_06725</name>
</gene>
<dbReference type="GO" id="GO:0016779">
    <property type="term" value="F:nucleotidyltransferase activity"/>
    <property type="evidence" value="ECO:0007669"/>
    <property type="project" value="UniProtKB-KW"/>
</dbReference>
<dbReference type="InterPro" id="IPR038087">
    <property type="entry name" value="RNAP_delta_N_dom_sf"/>
</dbReference>
<accession>A0A848B6R7</accession>
<keyword evidence="2 9" id="KW-0240">DNA-directed RNA polymerase</keyword>
<evidence type="ECO:0000313" key="10">
    <source>
        <dbReference type="Proteomes" id="UP000543804"/>
    </source>
</evidence>
<name>A0A848B6R7_9FIRM</name>
<comment type="caution">
    <text evidence="9">The sequence shown here is derived from an EMBL/GenBank/DDBJ whole genome shotgun (WGS) entry which is preliminary data.</text>
</comment>
<dbReference type="InterPro" id="IPR029757">
    <property type="entry name" value="RpoE"/>
</dbReference>
<dbReference type="EMBL" id="JABAFA010000021">
    <property type="protein sequence ID" value="NMD99166.1"/>
    <property type="molecule type" value="Genomic_DNA"/>
</dbReference>
<dbReference type="InterPro" id="IPR007759">
    <property type="entry name" value="Asxl_HARE-HTH"/>
</dbReference>
<keyword evidence="3 9" id="KW-0808">Transferase</keyword>
<organism evidence="9 10">
    <name type="scientific">Selenomonas bovis</name>
    <dbReference type="NCBI Taxonomy" id="416586"/>
    <lineage>
        <taxon>Bacteria</taxon>
        <taxon>Bacillati</taxon>
        <taxon>Bacillota</taxon>
        <taxon>Negativicutes</taxon>
        <taxon>Selenomonadales</taxon>
        <taxon>Selenomonadaceae</taxon>
        <taxon>Selenomonas</taxon>
    </lineage>
</organism>
<evidence type="ECO:0000256" key="6">
    <source>
        <dbReference type="ARBA" id="ARBA00031937"/>
    </source>
</evidence>
<evidence type="ECO:0000256" key="3">
    <source>
        <dbReference type="ARBA" id="ARBA00022679"/>
    </source>
</evidence>
<dbReference type="GO" id="GO:0006351">
    <property type="term" value="P:DNA-templated transcription"/>
    <property type="evidence" value="ECO:0007669"/>
    <property type="project" value="InterPro"/>
</dbReference>
<evidence type="ECO:0000256" key="1">
    <source>
        <dbReference type="ARBA" id="ARBA00009828"/>
    </source>
</evidence>
<feature type="domain" description="HTH HARE-type" evidence="8">
    <location>
        <begin position="10"/>
        <end position="77"/>
    </location>
</feature>
<evidence type="ECO:0000256" key="4">
    <source>
        <dbReference type="ARBA" id="ARBA00022695"/>
    </source>
</evidence>